<gene>
    <name evidence="2" type="ORF">ADN01_01700</name>
</gene>
<comment type="caution">
    <text evidence="2">The sequence shown here is derived from an EMBL/GenBank/DDBJ whole genome shotgun (WGS) entry which is preliminary data.</text>
</comment>
<dbReference type="STRING" id="229921.ADN01_01700"/>
<evidence type="ECO:0000313" key="2">
    <source>
        <dbReference type="EMBL" id="KPL91106.1"/>
    </source>
</evidence>
<sequence length="670" mass="72586">MELSQVLRTAKRTAATLLAAGLVLMGVTAASADDLPALTKGISVSFQNEYGDAYSGFASTSYYARYIAFHTAATNLLLPTGSADTDTISDIFLRAIIPGEGGVPVETIQKLTQNANKNSEYPYVVGDQNAEWDGRYILFQSYATNLVSGDTNDKRDVFLYDRLAPPDNKITLVSAGVGGAPANAHSGSGPNSKFPPVNLMYPVHSAGVAYVQYIEEDPGQPGVFTPHPYVLFESLASNLIQGLDVPNNRQHIYIRDVQAGTTSLVSQRADGLAPANGDSLAPAVTPDGRFVAFASNATNLVPGVSSAMYTQIYLLDRDLDKDGVYDEYGESGATKMYLVSRQGGRLDGAPGNGDSGSPSVVYMPDREAVRVAFHSYADNLMTPEIGIDANMVMDVYVYELYGAIEDNNVGMYRVSLSSMAEEANGHSVTPVLSPNGKVVAFTSYADNLDIMDNNFNCEWAFGDQTGTTWNCPDVFVHEMEYLDAPYNPTWRVSVTSAGFESEKNSGLPSLSGSGRFVTFLSMGDLLTTGQLIGNSGMQVFMRDQGTLPGNPNIQPSAGDFYGWVNQPIYVEFTVRFLDDLEIGDIALAAPVGVERPDLFTIEYDDCSNRLFSGEEGANQCKLVVKYVPPDRKEKRARIIIWLPEDERGALYLGLRGTTIVRYLPMIAPLP</sequence>
<evidence type="ECO:0008006" key="4">
    <source>
        <dbReference type="Google" id="ProtNLM"/>
    </source>
</evidence>
<evidence type="ECO:0000256" key="1">
    <source>
        <dbReference type="SAM" id="SignalP"/>
    </source>
</evidence>
<organism evidence="2 3">
    <name type="scientific">Levilinea saccharolytica</name>
    <dbReference type="NCBI Taxonomy" id="229921"/>
    <lineage>
        <taxon>Bacteria</taxon>
        <taxon>Bacillati</taxon>
        <taxon>Chloroflexota</taxon>
        <taxon>Anaerolineae</taxon>
        <taxon>Anaerolineales</taxon>
        <taxon>Anaerolineaceae</taxon>
        <taxon>Levilinea</taxon>
    </lineage>
</organism>
<keyword evidence="1" id="KW-0732">Signal</keyword>
<dbReference type="EMBL" id="LGCM01000007">
    <property type="protein sequence ID" value="KPL91106.1"/>
    <property type="molecule type" value="Genomic_DNA"/>
</dbReference>
<evidence type="ECO:0000313" key="3">
    <source>
        <dbReference type="Proteomes" id="UP000050501"/>
    </source>
</evidence>
<feature type="signal peptide" evidence="1">
    <location>
        <begin position="1"/>
        <end position="32"/>
    </location>
</feature>
<dbReference type="RefSeq" id="WP_062417333.1">
    <property type="nucleotide sequence ID" value="NZ_DF967974.1"/>
</dbReference>
<keyword evidence="3" id="KW-1185">Reference proteome</keyword>
<dbReference type="SUPFAM" id="SSF82171">
    <property type="entry name" value="DPP6 N-terminal domain-like"/>
    <property type="match status" value="1"/>
</dbReference>
<dbReference type="Pfam" id="PF07676">
    <property type="entry name" value="PD40"/>
    <property type="match status" value="2"/>
</dbReference>
<name>A0A0N8GT49_9CHLR</name>
<feature type="chain" id="PRO_5006025869" description="Periplasmic component of the Tol biopolymer transport system" evidence="1">
    <location>
        <begin position="33"/>
        <end position="670"/>
    </location>
</feature>
<accession>A0A0N8GT49</accession>
<reference evidence="2 3" key="1">
    <citation type="submission" date="2015-07" db="EMBL/GenBank/DDBJ databases">
        <title>Genome sequence of Levilinea saccharolytica DSM 16555.</title>
        <authorList>
            <person name="Hemp J."/>
            <person name="Ward L.M."/>
            <person name="Pace L.A."/>
            <person name="Fischer W.W."/>
        </authorList>
    </citation>
    <scope>NUCLEOTIDE SEQUENCE [LARGE SCALE GENOMIC DNA]</scope>
    <source>
        <strain evidence="2 3">KIBI-1</strain>
    </source>
</reference>
<dbReference type="Proteomes" id="UP000050501">
    <property type="component" value="Unassembled WGS sequence"/>
</dbReference>
<protein>
    <recommendedName>
        <fullName evidence="4">Periplasmic component of the Tol biopolymer transport system</fullName>
    </recommendedName>
</protein>
<dbReference type="InterPro" id="IPR011659">
    <property type="entry name" value="WD40"/>
</dbReference>
<proteinExistence type="predicted"/>
<dbReference type="AlphaFoldDB" id="A0A0N8GT49"/>